<feature type="domain" description="DUF155" evidence="3">
    <location>
        <begin position="114"/>
        <end position="284"/>
    </location>
</feature>
<accession>A0A4Q9KRG3</accession>
<comment type="caution">
    <text evidence="4">The sequence shown here is derived from an EMBL/GenBank/DDBJ whole genome shotgun (WGS) entry which is preliminary data.</text>
</comment>
<reference evidence="7 8" key="1">
    <citation type="submission" date="2017-12" db="EMBL/GenBank/DDBJ databases">
        <authorList>
            <person name="Pombert J.-F."/>
            <person name="Haag K.L."/>
            <person name="Ebert D."/>
        </authorList>
    </citation>
    <scope>NUCLEOTIDE SEQUENCE [LARGE SCALE GENOMIC DNA]</scope>
    <source>
        <strain evidence="5">BE-OM-2</strain>
        <strain evidence="4">IL-BN-2</strain>
    </source>
</reference>
<dbReference type="AlphaFoldDB" id="A0A4Q9KRG3"/>
<name>A0A4Q9KRG3_9MICR</name>
<dbReference type="InterPro" id="IPR003734">
    <property type="entry name" value="DUF155"/>
</dbReference>
<dbReference type="PANTHER" id="PTHR16255">
    <property type="entry name" value="REQUIRED FOR MEIOTIC NUCLEAR DIVISION PROTEIN 1 HOMOLOG"/>
    <property type="match status" value="1"/>
</dbReference>
<dbReference type="VEuPathDB" id="MicrosporidiaDB:CWI36_0838p0010"/>
<dbReference type="Proteomes" id="UP000291404">
    <property type="component" value="Unassembled WGS sequence"/>
</dbReference>
<dbReference type="VEuPathDB" id="MicrosporidiaDB:CWI36_0502p0010"/>
<dbReference type="EMBL" id="PITI01000502">
    <property type="protein sequence ID" value="TBU06166.1"/>
    <property type="molecule type" value="Genomic_DNA"/>
</dbReference>
<evidence type="ECO:0000256" key="2">
    <source>
        <dbReference type="SAM" id="Phobius"/>
    </source>
</evidence>
<protein>
    <submittedName>
        <fullName evidence="6">Putative RMD1-like sporulation protein</fullName>
    </submittedName>
    <submittedName>
        <fullName evidence="4">Putative sporulation protein Rmd1</fullName>
    </submittedName>
</protein>
<evidence type="ECO:0000313" key="5">
    <source>
        <dbReference type="EMBL" id="TBU03929.1"/>
    </source>
</evidence>
<evidence type="ECO:0000313" key="7">
    <source>
        <dbReference type="Proteomes" id="UP000291404"/>
    </source>
</evidence>
<evidence type="ECO:0000313" key="6">
    <source>
        <dbReference type="EMBL" id="TBU06166.1"/>
    </source>
</evidence>
<sequence>MDDHKQFRQKISLHNTTQDIPVGKKQARIELRAMKDALPLNILPETQSKESVKIEADLKRVTAYCTAERINLKDLYKNINQNEIFNKATMYFGECLYASIRLPISPNEEQSFDIFYYDYGVVVCWGLQQNNETVVLNHLKKFEENKYEVGKVEVESFRYGIVRENPMVLNDIIYLNTEDFFNKMVISNAIAQSVKLDYFENLVDMTVDTVKDLPEEVENEGKVGKTRKDILKLVGKLHRLRFNLNLITNILDEPEMLWHYPGYASLYETFKHYLEIKPRVEVLNQRCDVIQGILGILSDNINTRNGESLEKTIIALIMFSVVIGIIQIFMFWYYNRNK</sequence>
<evidence type="ECO:0000313" key="4">
    <source>
        <dbReference type="EMBL" id="TBT97266.1"/>
    </source>
</evidence>
<organism evidence="4 8">
    <name type="scientific">Hamiltosporidium magnivora</name>
    <dbReference type="NCBI Taxonomy" id="148818"/>
    <lineage>
        <taxon>Eukaryota</taxon>
        <taxon>Fungi</taxon>
        <taxon>Fungi incertae sedis</taxon>
        <taxon>Microsporidia</taxon>
        <taxon>Dubosqiidae</taxon>
        <taxon>Hamiltosporidium</taxon>
    </lineage>
</organism>
<evidence type="ECO:0000256" key="1">
    <source>
        <dbReference type="ARBA" id="ARBA00008306"/>
    </source>
</evidence>
<keyword evidence="2" id="KW-0472">Membrane</keyword>
<dbReference type="STRING" id="148818.A0A4Q9KRG3"/>
<dbReference type="GO" id="GO:0005739">
    <property type="term" value="C:mitochondrion"/>
    <property type="evidence" value="ECO:0007669"/>
    <property type="project" value="UniProtKB-ARBA"/>
</dbReference>
<keyword evidence="2" id="KW-1133">Transmembrane helix</keyword>
<comment type="similarity">
    <text evidence="1">Belongs to the RMD1/sif2 family.</text>
</comment>
<dbReference type="EMBL" id="PIXR01003061">
    <property type="protein sequence ID" value="TBT97266.1"/>
    <property type="molecule type" value="Genomic_DNA"/>
</dbReference>
<dbReference type="PANTHER" id="PTHR16255:SF1">
    <property type="entry name" value="REQUIRED FOR MEIOTIC NUCLEAR DIVISION PROTEIN 1 HOMOLOG"/>
    <property type="match status" value="1"/>
</dbReference>
<dbReference type="InterPro" id="IPR051624">
    <property type="entry name" value="RMD1/Sad1-interacting"/>
</dbReference>
<evidence type="ECO:0000313" key="8">
    <source>
        <dbReference type="Proteomes" id="UP000293045"/>
    </source>
</evidence>
<dbReference type="VEuPathDB" id="MicrosporidiaDB:CWI39_3061p0010"/>
<gene>
    <name evidence="6" type="ORF">CWI36_0502p0010</name>
    <name evidence="5" type="ORF">CWI36_0838p0010</name>
    <name evidence="4" type="ORF">CWI39_3061p0010</name>
</gene>
<feature type="transmembrane region" description="Helical" evidence="2">
    <location>
        <begin position="313"/>
        <end position="334"/>
    </location>
</feature>
<keyword evidence="2" id="KW-0812">Transmembrane</keyword>
<evidence type="ECO:0000259" key="3">
    <source>
        <dbReference type="Pfam" id="PF02582"/>
    </source>
</evidence>
<proteinExistence type="inferred from homology"/>
<dbReference type="Proteomes" id="UP000293045">
    <property type="component" value="Unassembled WGS sequence"/>
</dbReference>
<keyword evidence="7" id="KW-1185">Reference proteome</keyword>
<dbReference type="EMBL" id="PITI01000838">
    <property type="protein sequence ID" value="TBU03929.1"/>
    <property type="molecule type" value="Genomic_DNA"/>
</dbReference>
<dbReference type="Pfam" id="PF02582">
    <property type="entry name" value="DUF155"/>
    <property type="match status" value="1"/>
</dbReference>